<accession>A0A2N9FZF9</accession>
<keyword evidence="4 9" id="KW-0812">Transmembrane</keyword>
<dbReference type="EMBL" id="OIVN01001324">
    <property type="protein sequence ID" value="SPC92613.1"/>
    <property type="molecule type" value="Genomic_DNA"/>
</dbReference>
<keyword evidence="5 9" id="KW-1133">Transmembrane helix</keyword>
<name>A0A2N9FZF9_FAGSY</name>
<feature type="transmembrane region" description="Helical" evidence="9">
    <location>
        <begin position="179"/>
        <end position="198"/>
    </location>
</feature>
<evidence type="ECO:0000256" key="7">
    <source>
        <dbReference type="ARBA" id="ARBA00023136"/>
    </source>
</evidence>
<comment type="similarity">
    <text evidence="2">Belongs to the aromatic acid exporter (TC 2.A.85) family.</text>
</comment>
<evidence type="ECO:0000256" key="3">
    <source>
        <dbReference type="ARBA" id="ARBA00022448"/>
    </source>
</evidence>
<keyword evidence="6" id="KW-0406">Ion transport</keyword>
<feature type="transmembrane region" description="Helical" evidence="9">
    <location>
        <begin position="124"/>
        <end position="141"/>
    </location>
</feature>
<keyword evidence="7 9" id="KW-0472">Membrane</keyword>
<evidence type="ECO:0000256" key="8">
    <source>
        <dbReference type="ARBA" id="ARBA00023303"/>
    </source>
</evidence>
<feature type="transmembrane region" description="Helical" evidence="9">
    <location>
        <begin position="210"/>
        <end position="231"/>
    </location>
</feature>
<evidence type="ECO:0000256" key="1">
    <source>
        <dbReference type="ARBA" id="ARBA00004141"/>
    </source>
</evidence>
<feature type="transmembrane region" description="Helical" evidence="9">
    <location>
        <begin position="147"/>
        <end position="167"/>
    </location>
</feature>
<evidence type="ECO:0000256" key="9">
    <source>
        <dbReference type="SAM" id="Phobius"/>
    </source>
</evidence>
<gene>
    <name evidence="10" type="ORF">FSB_LOCUS20495</name>
</gene>
<protein>
    <recommendedName>
        <fullName evidence="11">Aluminum-activated malate transporter</fullName>
    </recommendedName>
</protein>
<dbReference type="GO" id="GO:0016020">
    <property type="term" value="C:membrane"/>
    <property type="evidence" value="ECO:0007669"/>
    <property type="project" value="UniProtKB-SubCell"/>
</dbReference>
<reference evidence="10" key="1">
    <citation type="submission" date="2018-02" db="EMBL/GenBank/DDBJ databases">
        <authorList>
            <person name="Cohen D.B."/>
            <person name="Kent A.D."/>
        </authorList>
    </citation>
    <scope>NUCLEOTIDE SEQUENCE</scope>
</reference>
<feature type="transmembrane region" description="Helical" evidence="9">
    <location>
        <begin position="68"/>
        <end position="86"/>
    </location>
</feature>
<dbReference type="Pfam" id="PF11744">
    <property type="entry name" value="ALMT"/>
    <property type="match status" value="2"/>
</dbReference>
<evidence type="ECO:0000256" key="2">
    <source>
        <dbReference type="ARBA" id="ARBA00007079"/>
    </source>
</evidence>
<organism evidence="10">
    <name type="scientific">Fagus sylvatica</name>
    <name type="common">Beechnut</name>
    <dbReference type="NCBI Taxonomy" id="28930"/>
    <lineage>
        <taxon>Eukaryota</taxon>
        <taxon>Viridiplantae</taxon>
        <taxon>Streptophyta</taxon>
        <taxon>Embryophyta</taxon>
        <taxon>Tracheophyta</taxon>
        <taxon>Spermatophyta</taxon>
        <taxon>Magnoliopsida</taxon>
        <taxon>eudicotyledons</taxon>
        <taxon>Gunneridae</taxon>
        <taxon>Pentapetalae</taxon>
        <taxon>rosids</taxon>
        <taxon>fabids</taxon>
        <taxon>Fagales</taxon>
        <taxon>Fagaceae</taxon>
        <taxon>Fagus</taxon>
    </lineage>
</organism>
<feature type="transmembrane region" description="Helical" evidence="9">
    <location>
        <begin position="98"/>
        <end position="117"/>
    </location>
</feature>
<comment type="subcellular location">
    <subcellularLocation>
        <location evidence="1">Membrane</location>
        <topology evidence="1">Multi-pass membrane protein</topology>
    </subcellularLocation>
</comment>
<keyword evidence="3" id="KW-0813">Transport</keyword>
<keyword evidence="8" id="KW-0407">Ion channel</keyword>
<evidence type="ECO:0000313" key="10">
    <source>
        <dbReference type="EMBL" id="SPC92613.1"/>
    </source>
</evidence>
<dbReference type="GO" id="GO:0034220">
    <property type="term" value="P:monoatomic ion transmembrane transport"/>
    <property type="evidence" value="ECO:0007669"/>
    <property type="project" value="UniProtKB-KW"/>
</dbReference>
<dbReference type="PANTHER" id="PTHR31086">
    <property type="entry name" value="ALUMINUM-ACTIVATED MALATE TRANSPORTER 10"/>
    <property type="match status" value="1"/>
</dbReference>
<evidence type="ECO:0008006" key="11">
    <source>
        <dbReference type="Google" id="ProtNLM"/>
    </source>
</evidence>
<evidence type="ECO:0000256" key="6">
    <source>
        <dbReference type="ARBA" id="ARBA00023065"/>
    </source>
</evidence>
<evidence type="ECO:0000256" key="5">
    <source>
        <dbReference type="ARBA" id="ARBA00022989"/>
    </source>
</evidence>
<proteinExistence type="inferred from homology"/>
<sequence length="598" mass="65410">MASDKDVTNGVEWRIKISDGSSAILVPEEKLASRVLLCLKGLVVGFALKVCKFLQKAWDLGVDDPRKVIHCLKVGMALAVVSLFYYMRTLNEGVGGNAMWAIMTVVVVFENCVGATLCKSVNRVCGTCLAGFLAVGVHSVANQSGDKFEPIIVGASVFLLASAATFSRFIPSVKVRFDYGAMIFILTFSLVSVSGYRVPQLFEMAHQRLSTIFIGTSLCIIITMLICPIWAGQELHTLITLNMDKLANSLDGSVREYFKDSSGSHVDSAKECNKKLQGYKCVLSSKATEESMANLARWEPAHGPFNFRHPWKQYVKIGASMRSCAYCIEALNGCLNSEYQAPESIKKHLNNISLKVSSISSSVIKELASTIKTMKKSSNIHSLVGEMNSAVQGLQNDLKSLPKLFNSPSKSEAETPAEIKKIDPTSRTMVTLPLMEIIPLVTLASLLIEISTRINGIVDAVEELSNLAEFKNAISNGMVWRIKVADRSSSSQILVSEAKPAANNAVLVGLQGVVVRLGSKVWKFLHKAWDIGVDDPRKVIHGLKVGMALTVLSFFYYMRPLDEGVGRNSMWAIMTVVLVFENCVGKHSETLIQTPLLV</sequence>
<evidence type="ECO:0000256" key="4">
    <source>
        <dbReference type="ARBA" id="ARBA00022692"/>
    </source>
</evidence>
<dbReference type="GO" id="GO:0015743">
    <property type="term" value="P:malate transport"/>
    <property type="evidence" value="ECO:0007669"/>
    <property type="project" value="InterPro"/>
</dbReference>
<dbReference type="InterPro" id="IPR020966">
    <property type="entry name" value="ALMT"/>
</dbReference>
<dbReference type="AlphaFoldDB" id="A0A2N9FZF9"/>